<evidence type="ECO:0000256" key="3">
    <source>
        <dbReference type="ARBA" id="ARBA00022553"/>
    </source>
</evidence>
<dbReference type="GO" id="GO:0005829">
    <property type="term" value="C:cytosol"/>
    <property type="evidence" value="ECO:0007669"/>
    <property type="project" value="UniProtKB-UniRule"/>
</dbReference>
<comment type="caution">
    <text evidence="8">The sequence shown here is derived from an EMBL/GenBank/DDBJ whole genome shotgun (WGS) entry which is preliminary data.</text>
</comment>
<keyword evidence="9" id="KW-1185">Reference proteome</keyword>
<evidence type="ECO:0000259" key="6">
    <source>
        <dbReference type="PROSITE" id="PS50304"/>
    </source>
</evidence>
<dbReference type="GO" id="GO:0031332">
    <property type="term" value="C:RNAi effector complex"/>
    <property type="evidence" value="ECO:0007669"/>
    <property type="project" value="InterPro"/>
</dbReference>
<proteinExistence type="predicted"/>
<evidence type="ECO:0000256" key="4">
    <source>
        <dbReference type="ARBA" id="ARBA00022737"/>
    </source>
</evidence>
<keyword evidence="3" id="KW-0597">Phosphoprotein</keyword>
<keyword evidence="4" id="KW-0677">Repeat</keyword>
<dbReference type="InterPro" id="IPR002999">
    <property type="entry name" value="Tudor"/>
</dbReference>
<dbReference type="FunFam" id="2.40.50.90:FF:000002">
    <property type="entry name" value="Staphylococcal nuclease domain-containing protein"/>
    <property type="match status" value="1"/>
</dbReference>
<reference evidence="8" key="1">
    <citation type="journal article" date="2022" name="IScience">
        <title>Evolution of zygomycete secretomes and the origins of terrestrial fungal ecologies.</title>
        <authorList>
            <person name="Chang Y."/>
            <person name="Wang Y."/>
            <person name="Mondo S."/>
            <person name="Ahrendt S."/>
            <person name="Andreopoulos W."/>
            <person name="Barry K."/>
            <person name="Beard J."/>
            <person name="Benny G.L."/>
            <person name="Blankenship S."/>
            <person name="Bonito G."/>
            <person name="Cuomo C."/>
            <person name="Desiro A."/>
            <person name="Gervers K.A."/>
            <person name="Hundley H."/>
            <person name="Kuo A."/>
            <person name="LaButti K."/>
            <person name="Lang B.F."/>
            <person name="Lipzen A."/>
            <person name="O'Donnell K."/>
            <person name="Pangilinan J."/>
            <person name="Reynolds N."/>
            <person name="Sandor L."/>
            <person name="Smith M.E."/>
            <person name="Tsang A."/>
            <person name="Grigoriev I.V."/>
            <person name="Stajich J.E."/>
            <person name="Spatafora J.W."/>
        </authorList>
    </citation>
    <scope>NUCLEOTIDE SEQUENCE</scope>
    <source>
        <strain evidence="8">RSA 2281</strain>
    </source>
</reference>
<dbReference type="FunFam" id="2.40.50.90:FF:000010">
    <property type="entry name" value="Ribonuclease"/>
    <property type="match status" value="1"/>
</dbReference>
<organism evidence="8 9">
    <name type="scientific">Phascolomyces articulosus</name>
    <dbReference type="NCBI Taxonomy" id="60185"/>
    <lineage>
        <taxon>Eukaryota</taxon>
        <taxon>Fungi</taxon>
        <taxon>Fungi incertae sedis</taxon>
        <taxon>Mucoromycota</taxon>
        <taxon>Mucoromycotina</taxon>
        <taxon>Mucoromycetes</taxon>
        <taxon>Mucorales</taxon>
        <taxon>Lichtheimiaceae</taxon>
        <taxon>Phascolomyces</taxon>
    </lineage>
</organism>
<gene>
    <name evidence="8" type="ORF">BDA99DRAFT_552985</name>
</gene>
<evidence type="ECO:0008006" key="10">
    <source>
        <dbReference type="Google" id="ProtNLM"/>
    </source>
</evidence>
<protein>
    <recommendedName>
        <fullName evidence="10">Transcription factor</fullName>
    </recommendedName>
</protein>
<name>A0AAD5PA93_9FUNG</name>
<dbReference type="Pfam" id="PF00565">
    <property type="entry name" value="SNase"/>
    <property type="match status" value="5"/>
</dbReference>
<dbReference type="GO" id="GO:0003723">
    <property type="term" value="F:RNA binding"/>
    <property type="evidence" value="ECO:0007669"/>
    <property type="project" value="UniProtKB-UniRule"/>
</dbReference>
<dbReference type="InterPro" id="IPR035437">
    <property type="entry name" value="SNase_OB-fold_sf"/>
</dbReference>
<dbReference type="InterPro" id="IPR016071">
    <property type="entry name" value="Staphylococal_nuclease_OB-fold"/>
</dbReference>
<dbReference type="GO" id="GO:0005634">
    <property type="term" value="C:nucleus"/>
    <property type="evidence" value="ECO:0007669"/>
    <property type="project" value="TreeGrafter"/>
</dbReference>
<dbReference type="SUPFAM" id="SSF63748">
    <property type="entry name" value="Tudor/PWWP/MBT"/>
    <property type="match status" value="1"/>
</dbReference>
<feature type="domain" description="TNase-like" evidence="7">
    <location>
        <begin position="3"/>
        <end position="148"/>
    </location>
</feature>
<dbReference type="GO" id="GO:0031047">
    <property type="term" value="P:regulatory ncRNA-mediated gene silencing"/>
    <property type="evidence" value="ECO:0007669"/>
    <property type="project" value="UniProtKB-UniRule"/>
</dbReference>
<feature type="domain" description="TNase-like" evidence="7">
    <location>
        <begin position="322"/>
        <end position="472"/>
    </location>
</feature>
<dbReference type="Gene3D" id="2.30.30.140">
    <property type="match status" value="1"/>
</dbReference>
<dbReference type="GO" id="GO:0004518">
    <property type="term" value="F:nuclease activity"/>
    <property type="evidence" value="ECO:0007669"/>
    <property type="project" value="TreeGrafter"/>
</dbReference>
<dbReference type="PROSITE" id="PS50304">
    <property type="entry name" value="TUDOR"/>
    <property type="match status" value="1"/>
</dbReference>
<dbReference type="SMART" id="SM00333">
    <property type="entry name" value="TUDOR"/>
    <property type="match status" value="1"/>
</dbReference>
<dbReference type="SUPFAM" id="SSF50199">
    <property type="entry name" value="Staphylococcal nuclease"/>
    <property type="match status" value="5"/>
</dbReference>
<evidence type="ECO:0000313" key="8">
    <source>
        <dbReference type="EMBL" id="KAI9251523.1"/>
    </source>
</evidence>
<comment type="subcellular location">
    <subcellularLocation>
        <location evidence="1 5">Cytoplasm</location>
    </subcellularLocation>
</comment>
<evidence type="ECO:0000256" key="1">
    <source>
        <dbReference type="ARBA" id="ARBA00004496"/>
    </source>
</evidence>
<evidence type="ECO:0000256" key="2">
    <source>
        <dbReference type="ARBA" id="ARBA00022490"/>
    </source>
</evidence>
<feature type="domain" description="TNase-like" evidence="7">
    <location>
        <begin position="174"/>
        <end position="312"/>
    </location>
</feature>
<dbReference type="PIRSF" id="PIRSF017179">
    <property type="entry name" value="RISC-Tudor-SN"/>
    <property type="match status" value="1"/>
</dbReference>
<dbReference type="PANTHER" id="PTHR12302:SF2">
    <property type="entry name" value="STAPHYLOCOCCAL NUCLEASE DOMAIN-CONTAINING PROTEIN 1"/>
    <property type="match status" value="1"/>
</dbReference>
<dbReference type="AlphaFoldDB" id="A0AAD5PA93"/>
<evidence type="ECO:0000259" key="7">
    <source>
        <dbReference type="PROSITE" id="PS50830"/>
    </source>
</evidence>
<dbReference type="GO" id="GO:0006402">
    <property type="term" value="P:mRNA catabolic process"/>
    <property type="evidence" value="ECO:0007669"/>
    <property type="project" value="UniProtKB-UniRule"/>
</dbReference>
<dbReference type="EMBL" id="JAIXMP010000030">
    <property type="protein sequence ID" value="KAI9251523.1"/>
    <property type="molecule type" value="Genomic_DNA"/>
</dbReference>
<reference evidence="8" key="2">
    <citation type="submission" date="2023-02" db="EMBL/GenBank/DDBJ databases">
        <authorList>
            <consortium name="DOE Joint Genome Institute"/>
            <person name="Mondo S.J."/>
            <person name="Chang Y."/>
            <person name="Wang Y."/>
            <person name="Ahrendt S."/>
            <person name="Andreopoulos W."/>
            <person name="Barry K."/>
            <person name="Beard J."/>
            <person name="Benny G.L."/>
            <person name="Blankenship S."/>
            <person name="Bonito G."/>
            <person name="Cuomo C."/>
            <person name="Desiro A."/>
            <person name="Gervers K.A."/>
            <person name="Hundley H."/>
            <person name="Kuo A."/>
            <person name="LaButti K."/>
            <person name="Lang B.F."/>
            <person name="Lipzen A."/>
            <person name="O'Donnell K."/>
            <person name="Pangilinan J."/>
            <person name="Reynolds N."/>
            <person name="Sandor L."/>
            <person name="Smith M.W."/>
            <person name="Tsang A."/>
            <person name="Grigoriev I.V."/>
            <person name="Stajich J.E."/>
            <person name="Spatafora J.W."/>
        </authorList>
    </citation>
    <scope>NUCLEOTIDE SEQUENCE</scope>
    <source>
        <strain evidence="8">RSA 2281</strain>
    </source>
</reference>
<evidence type="ECO:0000313" key="9">
    <source>
        <dbReference type="Proteomes" id="UP001209540"/>
    </source>
</evidence>
<keyword evidence="2 5" id="KW-0963">Cytoplasm</keyword>
<dbReference type="Proteomes" id="UP001209540">
    <property type="component" value="Unassembled WGS sequence"/>
</dbReference>
<dbReference type="Gene3D" id="2.40.50.90">
    <property type="match status" value="5"/>
</dbReference>
<sequence length="894" mass="99272">MAPVHKAVVKNVLSGDTVILRGNPRPNGPPPERLLALSNVQAPRLGNKDRDDEPFAFGSREFLRKLLVGKEVSFIPEYTITTTTPTREYGFIITSTGEQVAELGVKQGWLKVRDSKAHGDLEEHEATLDHLHDLEDEARDAKKGMWSTDEDGTRDVSFTFDGDARAFLNKYKGQPLDATIEQIRDASTYRVLLTLPDKTQQYITLLLTGIKAPACKRDNAPESVSEPFGEEGKFFVETRLLQRGVKVLLEGTNGQNFVGSVKHPAGNIAELLLANGYAKCVDWSITLVTGGPVSLRNAEKLAKDKKLRVWRDFVAKEKTNDSEFEAQIIKIVTGDTIIAKTKSGVERKLQLASVKQAPRGVGSTAPGGSSKSRDIKEVGYQFEAREFLRKKLVGKTAHITIDYHKPAQDGYEAKDCATVKIGNNNVAEQLVERGLATVIRHRKDDDNRSHCYDQLLLAESKAQDGQKGVHSTKEQPVIRIVDASENATKSRQFLTFLKRSSKQNAVVDHVANGSRLFLWIPKENCRMAFVLAGIRAPRVGRTPNERSEPLGPEALAFVIEKCLQRDVEIQIENTDKTGAFIGSLFINGENLAVLLLQEGLANIHEYSANESQYTNQLYGAERNARASRKGLWKDYDEEKEQEQQAAAARAASNEPDVVVEAKRQYIDLVVSEYISGHKFYVQVVNADVKKLESLMTELSQYHTSRGGMDGPHKPRVGDVVSAKFTEDDSWYRAKVRRVAGDSVDVLYIDYGNSEVLSTSRIRILPDQFKTLKPQAQEAVLSFVKGPERHEDYGDDSLERLKDLTGGKQLVGIIDARENGALCLTLYDPSNSVSAEASLNLEMVRDGMLLVNSKVRYAAGHQSTIKSLQEAQESARRERLGLFEYGDPSAEDAPF</sequence>
<dbReference type="FunFam" id="2.40.50.90:FF:000001">
    <property type="entry name" value="Staphylococcal nuclease domain-containing protein"/>
    <property type="match status" value="1"/>
</dbReference>
<dbReference type="FunFam" id="2.30.30.140:FF:000018">
    <property type="entry name" value="Serine/threonine-protein kinase 31"/>
    <property type="match status" value="1"/>
</dbReference>
<dbReference type="PANTHER" id="PTHR12302">
    <property type="entry name" value="EBNA2 BINDING PROTEIN P100"/>
    <property type="match status" value="1"/>
</dbReference>
<accession>A0AAD5PA93</accession>
<evidence type="ECO:0000256" key="5">
    <source>
        <dbReference type="PIRNR" id="PIRNR017179"/>
    </source>
</evidence>
<dbReference type="Pfam" id="PF00567">
    <property type="entry name" value="TUDOR"/>
    <property type="match status" value="1"/>
</dbReference>
<dbReference type="SMART" id="SM00318">
    <property type="entry name" value="SNc"/>
    <property type="match status" value="5"/>
</dbReference>
<feature type="domain" description="Tudor" evidence="6">
    <location>
        <begin position="713"/>
        <end position="771"/>
    </location>
</feature>
<dbReference type="InterPro" id="IPR016685">
    <property type="entry name" value="Silence_cplx_Nase-comp_TudorSN"/>
</dbReference>
<feature type="domain" description="TNase-like" evidence="7">
    <location>
        <begin position="501"/>
        <end position="634"/>
    </location>
</feature>
<dbReference type="PROSITE" id="PS50830">
    <property type="entry name" value="TNASE_3"/>
    <property type="match status" value="4"/>
</dbReference>